<feature type="chain" id="PRO_5032553202" description="DUF6438 domain-containing protein" evidence="2">
    <location>
        <begin position="20"/>
        <end position="235"/>
    </location>
</feature>
<keyword evidence="2" id="KW-0732">Signal</keyword>
<dbReference type="InterPro" id="IPR045497">
    <property type="entry name" value="DUF6438"/>
</dbReference>
<dbReference type="Proteomes" id="UP000576209">
    <property type="component" value="Unassembled WGS sequence"/>
</dbReference>
<proteinExistence type="predicted"/>
<accession>A0A840DZ54</accession>
<feature type="domain" description="DUF6438" evidence="3">
    <location>
        <begin position="108"/>
        <end position="221"/>
    </location>
</feature>
<feature type="region of interest" description="Disordered" evidence="1">
    <location>
        <begin position="20"/>
        <end position="70"/>
    </location>
</feature>
<evidence type="ECO:0000313" key="5">
    <source>
        <dbReference type="Proteomes" id="UP000576209"/>
    </source>
</evidence>
<dbReference type="AlphaFoldDB" id="A0A840DZ54"/>
<keyword evidence="5" id="KW-1185">Reference proteome</keyword>
<evidence type="ECO:0000256" key="2">
    <source>
        <dbReference type="SAM" id="SignalP"/>
    </source>
</evidence>
<dbReference type="RefSeq" id="WP_183494797.1">
    <property type="nucleotide sequence ID" value="NZ_JACIFF010000002.1"/>
</dbReference>
<reference evidence="4 5" key="1">
    <citation type="submission" date="2020-08" db="EMBL/GenBank/DDBJ databases">
        <title>Genomic Encyclopedia of Type Strains, Phase IV (KMG-IV): sequencing the most valuable type-strain genomes for metagenomic binning, comparative biology and taxonomic classification.</title>
        <authorList>
            <person name="Goeker M."/>
        </authorList>
    </citation>
    <scope>NUCLEOTIDE SEQUENCE [LARGE SCALE GENOMIC DNA]</scope>
    <source>
        <strain evidence="4 5">DSM 105137</strain>
    </source>
</reference>
<evidence type="ECO:0000313" key="4">
    <source>
        <dbReference type="EMBL" id="MBB4078554.1"/>
    </source>
</evidence>
<name>A0A840DZ54_9BACT</name>
<feature type="compositionally biased region" description="Basic and acidic residues" evidence="1">
    <location>
        <begin position="59"/>
        <end position="70"/>
    </location>
</feature>
<feature type="signal peptide" evidence="2">
    <location>
        <begin position="1"/>
        <end position="19"/>
    </location>
</feature>
<protein>
    <recommendedName>
        <fullName evidence="3">DUF6438 domain-containing protein</fullName>
    </recommendedName>
</protein>
<gene>
    <name evidence="4" type="ORF">GGR28_001167</name>
</gene>
<evidence type="ECO:0000256" key="1">
    <source>
        <dbReference type="SAM" id="MobiDB-lite"/>
    </source>
</evidence>
<sequence>MRKLALLYLLFALTFSCSRQPTRVASTPPPPAVPKPEAGTTDVAISDQLPERPAVPEAQGKRRLDDDDKQAVRDMMDRRNTARPATGAPVGAEVAPSETAVAEVAPVMEFFKSACYGDCDVYTLRVMPDGLLLLSVRNGLMGKGTYQRELDGFAARELSAGIDSLRTLTFAPLYPEEDELPTDLQFTRLMLPDVEGRPRTVTVYYDAPAALRRFIDRVETLVDNEIWRSLPSPRR</sequence>
<dbReference type="Pfam" id="PF20033">
    <property type="entry name" value="DUF6438"/>
    <property type="match status" value="1"/>
</dbReference>
<dbReference type="EMBL" id="JACIFF010000002">
    <property type="protein sequence ID" value="MBB4078554.1"/>
    <property type="molecule type" value="Genomic_DNA"/>
</dbReference>
<organism evidence="4 5">
    <name type="scientific">Neolewinella aquimaris</name>
    <dbReference type="NCBI Taxonomy" id="1835722"/>
    <lineage>
        <taxon>Bacteria</taxon>
        <taxon>Pseudomonadati</taxon>
        <taxon>Bacteroidota</taxon>
        <taxon>Saprospiria</taxon>
        <taxon>Saprospirales</taxon>
        <taxon>Lewinellaceae</taxon>
        <taxon>Neolewinella</taxon>
    </lineage>
</organism>
<evidence type="ECO:0000259" key="3">
    <source>
        <dbReference type="Pfam" id="PF20033"/>
    </source>
</evidence>
<comment type="caution">
    <text evidence="4">The sequence shown here is derived from an EMBL/GenBank/DDBJ whole genome shotgun (WGS) entry which is preliminary data.</text>
</comment>
<dbReference type="PROSITE" id="PS51257">
    <property type="entry name" value="PROKAR_LIPOPROTEIN"/>
    <property type="match status" value="1"/>
</dbReference>